<dbReference type="GO" id="GO:0003697">
    <property type="term" value="F:single-stranded DNA binding"/>
    <property type="evidence" value="ECO:0007669"/>
    <property type="project" value="InterPro"/>
</dbReference>
<evidence type="ECO:0000313" key="10">
    <source>
        <dbReference type="Proteomes" id="UP000184052"/>
    </source>
</evidence>
<reference evidence="9 10" key="1">
    <citation type="submission" date="2016-11" db="EMBL/GenBank/DDBJ databases">
        <authorList>
            <person name="Jaros S."/>
            <person name="Januszkiewicz K."/>
            <person name="Wedrychowicz H."/>
        </authorList>
    </citation>
    <scope>NUCLEOTIDE SEQUENCE [LARGE SCALE GENOMIC DNA]</scope>
    <source>
        <strain evidence="9 10">DSM 17477</strain>
    </source>
</reference>
<keyword evidence="2 8" id="KW-0645">Protease</keyword>
<dbReference type="OrthoDB" id="9782620at2"/>
<evidence type="ECO:0000256" key="1">
    <source>
        <dbReference type="ARBA" id="ARBA00008136"/>
    </source>
</evidence>
<dbReference type="EC" id="3.4.-.-" evidence="8"/>
<dbReference type="PANTHER" id="PTHR13604:SF0">
    <property type="entry name" value="ABASIC SITE PROCESSING PROTEIN HMCES"/>
    <property type="match status" value="1"/>
</dbReference>
<proteinExistence type="inferred from homology"/>
<dbReference type="RefSeq" id="WP_073048782.1">
    <property type="nucleotide sequence ID" value="NZ_FQZL01000008.1"/>
</dbReference>
<name>A0A1M6F0L8_9FIRM</name>
<protein>
    <recommendedName>
        <fullName evidence="8">Abasic site processing protein</fullName>
        <ecNumber evidence="8">3.4.-.-</ecNumber>
    </recommendedName>
</protein>
<dbReference type="Pfam" id="PF02586">
    <property type="entry name" value="SRAP"/>
    <property type="match status" value="1"/>
</dbReference>
<dbReference type="PANTHER" id="PTHR13604">
    <property type="entry name" value="DC12-RELATED"/>
    <property type="match status" value="1"/>
</dbReference>
<keyword evidence="3" id="KW-0227">DNA damage</keyword>
<keyword evidence="7" id="KW-0456">Lyase</keyword>
<evidence type="ECO:0000256" key="4">
    <source>
        <dbReference type="ARBA" id="ARBA00022801"/>
    </source>
</evidence>
<dbReference type="InterPro" id="IPR036590">
    <property type="entry name" value="SRAP-like"/>
</dbReference>
<dbReference type="GO" id="GO:0016829">
    <property type="term" value="F:lyase activity"/>
    <property type="evidence" value="ECO:0007669"/>
    <property type="project" value="UniProtKB-KW"/>
</dbReference>
<dbReference type="STRING" id="1121476.SAMN02745751_01309"/>
<dbReference type="AlphaFoldDB" id="A0A1M6F0L8"/>
<evidence type="ECO:0000256" key="5">
    <source>
        <dbReference type="ARBA" id="ARBA00023124"/>
    </source>
</evidence>
<comment type="similarity">
    <text evidence="1 8">Belongs to the SOS response-associated peptidase family.</text>
</comment>
<dbReference type="GO" id="GO:0106300">
    <property type="term" value="P:protein-DNA covalent cross-linking repair"/>
    <property type="evidence" value="ECO:0007669"/>
    <property type="project" value="InterPro"/>
</dbReference>
<accession>A0A1M6F0L8</accession>
<evidence type="ECO:0000256" key="3">
    <source>
        <dbReference type="ARBA" id="ARBA00022763"/>
    </source>
</evidence>
<dbReference type="EMBL" id="FQZL01000008">
    <property type="protein sequence ID" value="SHI91220.1"/>
    <property type="molecule type" value="Genomic_DNA"/>
</dbReference>
<evidence type="ECO:0000256" key="6">
    <source>
        <dbReference type="ARBA" id="ARBA00023125"/>
    </source>
</evidence>
<organism evidence="9 10">
    <name type="scientific">Dethiosulfatibacter aminovorans DSM 17477</name>
    <dbReference type="NCBI Taxonomy" id="1121476"/>
    <lineage>
        <taxon>Bacteria</taxon>
        <taxon>Bacillati</taxon>
        <taxon>Bacillota</taxon>
        <taxon>Tissierellia</taxon>
        <taxon>Dethiosulfatibacter</taxon>
    </lineage>
</organism>
<dbReference type="InterPro" id="IPR003738">
    <property type="entry name" value="SRAP"/>
</dbReference>
<dbReference type="Gene3D" id="3.90.1680.10">
    <property type="entry name" value="SOS response associated peptidase-like"/>
    <property type="match status" value="1"/>
</dbReference>
<sequence>MCGRYLLSYDLEDLIKILEERWNIRQPNIDYYEPSYNIAPGQKIIALYKENNEVAAGSFRWGIEPSWSKNKSRLLINARSETVEEKSTFRDSYSNRRCLILTNGFYEWKRNGGKTPYYITLNEAGLFSYAGLWDYYNDNGIMKKACSILTMESNGSMSKIHNRMPVILNASQEKIWLSENYKDQDLLNPMDSSLLHIHEVSSYVNKWSNNSKKCIEPVVNEQISF</sequence>
<keyword evidence="5" id="KW-0190">Covalent protein-DNA linkage</keyword>
<evidence type="ECO:0000256" key="8">
    <source>
        <dbReference type="RuleBase" id="RU364100"/>
    </source>
</evidence>
<keyword evidence="10" id="KW-1185">Reference proteome</keyword>
<evidence type="ECO:0000256" key="7">
    <source>
        <dbReference type="ARBA" id="ARBA00023239"/>
    </source>
</evidence>
<dbReference type="SUPFAM" id="SSF143081">
    <property type="entry name" value="BB1717-like"/>
    <property type="match status" value="1"/>
</dbReference>
<evidence type="ECO:0000313" key="9">
    <source>
        <dbReference type="EMBL" id="SHI91220.1"/>
    </source>
</evidence>
<evidence type="ECO:0000256" key="2">
    <source>
        <dbReference type="ARBA" id="ARBA00022670"/>
    </source>
</evidence>
<dbReference type="Proteomes" id="UP000184052">
    <property type="component" value="Unassembled WGS sequence"/>
</dbReference>
<keyword evidence="6" id="KW-0238">DNA-binding</keyword>
<dbReference type="GO" id="GO:0008233">
    <property type="term" value="F:peptidase activity"/>
    <property type="evidence" value="ECO:0007669"/>
    <property type="project" value="UniProtKB-KW"/>
</dbReference>
<dbReference type="GO" id="GO:0006508">
    <property type="term" value="P:proteolysis"/>
    <property type="evidence" value="ECO:0007669"/>
    <property type="project" value="UniProtKB-KW"/>
</dbReference>
<keyword evidence="4 8" id="KW-0378">Hydrolase</keyword>
<gene>
    <name evidence="9" type="ORF">SAMN02745751_01309</name>
</gene>